<dbReference type="InterPro" id="IPR021949">
    <property type="entry name" value="DUF3566_TM"/>
</dbReference>
<feature type="compositionally biased region" description="Basic and acidic residues" evidence="1">
    <location>
        <begin position="13"/>
        <end position="22"/>
    </location>
</feature>
<evidence type="ECO:0000256" key="2">
    <source>
        <dbReference type="SAM" id="Phobius"/>
    </source>
</evidence>
<keyword evidence="2" id="KW-0472">Membrane</keyword>
<feature type="compositionally biased region" description="Low complexity" evidence="1">
    <location>
        <begin position="249"/>
        <end position="282"/>
    </location>
</feature>
<sequence length="405" mass="39376">MSSANNSDPASGGDRRTPDSEKTSFMTTLGAKNDGVDAGAAAGVEKQALGKPDTGKSDAGKSAASQPDTVTSEVLKPGTGRTDAAKSDTGESVAATAGAAKAGGTGSADTSSAAASTVSASTATADATPAPRSTSGTVGATGKDASSAARSESRSDSLRADAPAATPPWQRTTVAGQSATPAAGQSAGQSSTQPPDATKSSGYASSGAPAGPSTGAGGGEATIMTQPVGGGQQSGAGRTAVTFPAGNVRPPGQAPGAAPGAQSAQSRPTGGSSTGGSSTSGGRRPGRGPRRASLQIKRIDPWSVLKLTLVLSMAMFVVWLIAVGVLYGVLDGMQVWDQLNGTYNDLAGESADSALISAGRVFGVAAIIGAVNIVLFTALATVGAFVYNVSADLAGGIEVTLSERD</sequence>
<reference evidence="3 4" key="1">
    <citation type="submission" date="2017-07" db="EMBL/GenBank/DDBJ databases">
        <title>Complete genome sequence of Actinoalloteichus hoggarensis DSM 45943, type strain of Actinoalloteichus hoggarensis.</title>
        <authorList>
            <person name="Ruckert C."/>
            <person name="Nouioui I."/>
            <person name="Willmese J."/>
            <person name="van Wezel G."/>
            <person name="Klenk H.-P."/>
            <person name="Kalinowski J."/>
            <person name="Zotchev S.B."/>
        </authorList>
    </citation>
    <scope>NUCLEOTIDE SEQUENCE [LARGE SCALE GENOMIC DNA]</scope>
    <source>
        <strain evidence="3 4">DSM 45943</strain>
    </source>
</reference>
<feature type="compositionally biased region" description="Polar residues" evidence="1">
    <location>
        <begin position="169"/>
        <end position="180"/>
    </location>
</feature>
<dbReference type="Proteomes" id="UP000204221">
    <property type="component" value="Chromosome"/>
</dbReference>
<feature type="transmembrane region" description="Helical" evidence="2">
    <location>
        <begin position="361"/>
        <end position="387"/>
    </location>
</feature>
<keyword evidence="2" id="KW-1133">Transmembrane helix</keyword>
<organism evidence="3 4">
    <name type="scientific">Actinoalloteichus hoggarensis</name>
    <dbReference type="NCBI Taxonomy" id="1470176"/>
    <lineage>
        <taxon>Bacteria</taxon>
        <taxon>Bacillati</taxon>
        <taxon>Actinomycetota</taxon>
        <taxon>Actinomycetes</taxon>
        <taxon>Pseudonocardiales</taxon>
        <taxon>Pseudonocardiaceae</taxon>
        <taxon>Actinoalloteichus</taxon>
    </lineage>
</organism>
<evidence type="ECO:0000256" key="1">
    <source>
        <dbReference type="SAM" id="MobiDB-lite"/>
    </source>
</evidence>
<keyword evidence="4" id="KW-1185">Reference proteome</keyword>
<evidence type="ECO:0000313" key="4">
    <source>
        <dbReference type="Proteomes" id="UP000204221"/>
    </source>
</evidence>
<feature type="transmembrane region" description="Helical" evidence="2">
    <location>
        <begin position="307"/>
        <end position="330"/>
    </location>
</feature>
<protein>
    <submittedName>
        <fullName evidence="3">Uncharacterized protein</fullName>
    </submittedName>
</protein>
<feature type="compositionally biased region" description="Low complexity" evidence="1">
    <location>
        <begin position="90"/>
        <end position="100"/>
    </location>
</feature>
<feature type="compositionally biased region" description="Polar residues" evidence="1">
    <location>
        <begin position="63"/>
        <end position="72"/>
    </location>
</feature>
<feature type="compositionally biased region" description="Polar residues" evidence="1">
    <location>
        <begin position="186"/>
        <end position="199"/>
    </location>
</feature>
<dbReference type="KEGG" id="ahg:AHOG_00040"/>
<dbReference type="Pfam" id="PF12089">
    <property type="entry name" value="DUF3566"/>
    <property type="match status" value="1"/>
</dbReference>
<gene>
    <name evidence="3" type="ORF">AHOG_00040</name>
</gene>
<proteinExistence type="predicted"/>
<feature type="compositionally biased region" description="Low complexity" evidence="1">
    <location>
        <begin position="107"/>
        <end position="135"/>
    </location>
</feature>
<dbReference type="EMBL" id="CP022521">
    <property type="protein sequence ID" value="ASO17687.1"/>
    <property type="molecule type" value="Genomic_DNA"/>
</dbReference>
<keyword evidence="2" id="KW-0812">Transmembrane</keyword>
<name>A0A221VW42_9PSEU</name>
<dbReference type="AlphaFoldDB" id="A0A221VW42"/>
<feature type="region of interest" description="Disordered" evidence="1">
    <location>
        <begin position="1"/>
        <end position="293"/>
    </location>
</feature>
<accession>A0A221VW42</accession>
<evidence type="ECO:0000313" key="3">
    <source>
        <dbReference type="EMBL" id="ASO17687.1"/>
    </source>
</evidence>
<feature type="compositionally biased region" description="Low complexity" evidence="1">
    <location>
        <begin position="200"/>
        <end position="213"/>
    </location>
</feature>